<proteinExistence type="predicted"/>
<evidence type="ECO:0000313" key="3">
    <source>
        <dbReference type="Proteomes" id="UP000245119"/>
    </source>
</evidence>
<dbReference type="OrthoDB" id="843225at2759"/>
<dbReference type="Pfam" id="PF00582">
    <property type="entry name" value="Usp"/>
    <property type="match status" value="1"/>
</dbReference>
<dbReference type="Proteomes" id="UP000245119">
    <property type="component" value="Linkage Group LG9"/>
</dbReference>
<comment type="caution">
    <text evidence="2">The sequence shown here is derived from an EMBL/GenBank/DDBJ whole genome shotgun (WGS) entry which is preliminary data.</text>
</comment>
<sequence length="151" mass="16632">MSGRKIFVAIDGSKPSDLAFNWCLDNIHREGDLIYLVHSAEYKVDIGLSAFAGNYENVTKEFKEEDERINTLIGNYIEACRKRQVQAVAKKLTGMKPGEAIISAAVEEGANMIIMGSRGLGKLRRTLMGSVSEFVVTHAPPRCAVTILRDS</sequence>
<evidence type="ECO:0000313" key="2">
    <source>
        <dbReference type="EMBL" id="PVD25241.1"/>
    </source>
</evidence>
<feature type="domain" description="UspA" evidence="1">
    <location>
        <begin position="4"/>
        <end position="145"/>
    </location>
</feature>
<dbReference type="EMBL" id="PZQS01000009">
    <property type="protein sequence ID" value="PVD25241.1"/>
    <property type="molecule type" value="Genomic_DNA"/>
</dbReference>
<dbReference type="CDD" id="cd23659">
    <property type="entry name" value="USP_At3g01520-like"/>
    <property type="match status" value="1"/>
</dbReference>
<evidence type="ECO:0000259" key="1">
    <source>
        <dbReference type="Pfam" id="PF00582"/>
    </source>
</evidence>
<dbReference type="PANTHER" id="PTHR31964:SF113">
    <property type="entry name" value="USPA DOMAIN-CONTAINING PROTEIN"/>
    <property type="match status" value="1"/>
</dbReference>
<dbReference type="AlphaFoldDB" id="A0A2T7NVP0"/>
<dbReference type="STRING" id="400727.A0A2T7NVP0"/>
<dbReference type="OMA" id="GANMIIM"/>
<keyword evidence="3" id="KW-1185">Reference proteome</keyword>
<name>A0A2T7NVP0_POMCA</name>
<accession>A0A2T7NVP0</accession>
<dbReference type="PANTHER" id="PTHR31964">
    <property type="entry name" value="ADENINE NUCLEOTIDE ALPHA HYDROLASES-LIKE SUPERFAMILY PROTEIN"/>
    <property type="match status" value="1"/>
</dbReference>
<dbReference type="InterPro" id="IPR006016">
    <property type="entry name" value="UspA"/>
</dbReference>
<gene>
    <name evidence="2" type="ORF">C0Q70_15739</name>
</gene>
<organism evidence="2 3">
    <name type="scientific">Pomacea canaliculata</name>
    <name type="common">Golden apple snail</name>
    <dbReference type="NCBI Taxonomy" id="400727"/>
    <lineage>
        <taxon>Eukaryota</taxon>
        <taxon>Metazoa</taxon>
        <taxon>Spiralia</taxon>
        <taxon>Lophotrochozoa</taxon>
        <taxon>Mollusca</taxon>
        <taxon>Gastropoda</taxon>
        <taxon>Caenogastropoda</taxon>
        <taxon>Architaenioglossa</taxon>
        <taxon>Ampullarioidea</taxon>
        <taxon>Ampullariidae</taxon>
        <taxon>Pomacea</taxon>
    </lineage>
</organism>
<reference evidence="2 3" key="1">
    <citation type="submission" date="2018-04" db="EMBL/GenBank/DDBJ databases">
        <title>The genome of golden apple snail Pomacea canaliculata provides insight into stress tolerance and invasive adaptation.</title>
        <authorList>
            <person name="Liu C."/>
            <person name="Liu B."/>
            <person name="Ren Y."/>
            <person name="Zhang Y."/>
            <person name="Wang H."/>
            <person name="Li S."/>
            <person name="Jiang F."/>
            <person name="Yin L."/>
            <person name="Zhang G."/>
            <person name="Qian W."/>
            <person name="Fan W."/>
        </authorList>
    </citation>
    <scope>NUCLEOTIDE SEQUENCE [LARGE SCALE GENOMIC DNA]</scope>
    <source>
        <strain evidence="2">SZHN2017</strain>
        <tissue evidence="2">Muscle</tissue>
    </source>
</reference>
<dbReference type="Gene3D" id="3.40.50.620">
    <property type="entry name" value="HUPs"/>
    <property type="match status" value="1"/>
</dbReference>
<dbReference type="InterPro" id="IPR006015">
    <property type="entry name" value="Universal_stress_UspA"/>
</dbReference>
<dbReference type="SUPFAM" id="SSF52402">
    <property type="entry name" value="Adenine nucleotide alpha hydrolases-like"/>
    <property type="match status" value="1"/>
</dbReference>
<protein>
    <recommendedName>
        <fullName evidence="1">UspA domain-containing protein</fullName>
    </recommendedName>
</protein>
<dbReference type="PRINTS" id="PR01438">
    <property type="entry name" value="UNVRSLSTRESS"/>
</dbReference>
<dbReference type="InterPro" id="IPR014729">
    <property type="entry name" value="Rossmann-like_a/b/a_fold"/>
</dbReference>